<proteinExistence type="predicted"/>
<reference evidence="1 2" key="1">
    <citation type="journal article" date="2019" name="Int. J. Syst. Evol. Microbiol.">
        <title>The Global Catalogue of Microorganisms (GCM) 10K type strain sequencing project: providing services to taxonomists for standard genome sequencing and annotation.</title>
        <authorList>
            <consortium name="The Broad Institute Genomics Platform"/>
            <consortium name="The Broad Institute Genome Sequencing Center for Infectious Disease"/>
            <person name="Wu L."/>
            <person name="Ma J."/>
        </authorList>
    </citation>
    <scope>NUCLEOTIDE SEQUENCE [LARGE SCALE GENOMIC DNA]</scope>
    <source>
        <strain evidence="1 2">JCM 15933</strain>
    </source>
</reference>
<name>A0ABN1ZXN7_9ACTN</name>
<organism evidence="1 2">
    <name type="scientific">Dactylosporangium maewongense</name>
    <dbReference type="NCBI Taxonomy" id="634393"/>
    <lineage>
        <taxon>Bacteria</taxon>
        <taxon>Bacillati</taxon>
        <taxon>Actinomycetota</taxon>
        <taxon>Actinomycetes</taxon>
        <taxon>Micromonosporales</taxon>
        <taxon>Micromonosporaceae</taxon>
        <taxon>Dactylosporangium</taxon>
    </lineage>
</organism>
<evidence type="ECO:0000313" key="2">
    <source>
        <dbReference type="Proteomes" id="UP001501470"/>
    </source>
</evidence>
<accession>A0ABN1ZXN7</accession>
<protein>
    <submittedName>
        <fullName evidence="1">Uncharacterized protein</fullName>
    </submittedName>
</protein>
<comment type="caution">
    <text evidence="1">The sequence shown here is derived from an EMBL/GenBank/DDBJ whole genome shotgun (WGS) entry which is preliminary data.</text>
</comment>
<dbReference type="Proteomes" id="UP001501470">
    <property type="component" value="Unassembled WGS sequence"/>
</dbReference>
<dbReference type="EMBL" id="BAAAQD010000003">
    <property type="protein sequence ID" value="GAA1506748.1"/>
    <property type="molecule type" value="Genomic_DNA"/>
</dbReference>
<evidence type="ECO:0000313" key="1">
    <source>
        <dbReference type="EMBL" id="GAA1506748.1"/>
    </source>
</evidence>
<sequence length="125" mass="12980">METALEAGWTLSDVWILRSISGVDSARGSSLRGVIAAADYLNHAIPREDEFVAGLGRLAAAGLVEFDVAADRYWLTAAGRSSAAHRGTFIAGLAALPEPPPASPPLALPTGVFSSAVGRYLQDST</sequence>
<keyword evidence="2" id="KW-1185">Reference proteome</keyword>
<gene>
    <name evidence="1" type="ORF">GCM10009827_020750</name>
</gene>